<evidence type="ECO:0000256" key="1">
    <source>
        <dbReference type="ARBA" id="ARBA00006068"/>
    </source>
</evidence>
<evidence type="ECO:0000256" key="2">
    <source>
        <dbReference type="SAM" id="MobiDB-lite"/>
    </source>
</evidence>
<dbReference type="EMBL" id="JBHSFW010000002">
    <property type="protein sequence ID" value="MFC4618531.1"/>
    <property type="molecule type" value="Genomic_DNA"/>
</dbReference>
<name>A0ABV9GMM0_9BACL</name>
<keyword evidence="3" id="KW-0472">Membrane</keyword>
<dbReference type="NCBIfam" id="TIGR00350">
    <property type="entry name" value="lytR_cpsA_psr"/>
    <property type="match status" value="1"/>
</dbReference>
<gene>
    <name evidence="5" type="ORF">ACFO4N_07255</name>
</gene>
<dbReference type="InterPro" id="IPR050922">
    <property type="entry name" value="LytR/CpsA/Psr_CW_biosynth"/>
</dbReference>
<sequence>MGDTRQAIQKKAKRRRRWRIILFVVLVFVFLIGGYGAYAFYNINKAADKSYHPIQRETGYSKYREADVTIGKNPISILLLGVEDYATKGKGGRTDTIILATLNPHTHKMTITSIPRDSRVPIANRGNQTDKINAAYNDGVENTIDTVENFLHVPIDYYVTIGFKGFAEGIDQIGGVDVDVPFDFWEKDIFNHNKHINFKKGPMHLNGNQALAYVRMRYRDPRGDFGRNDRQRQVIKAAVQQAISTKTLFKLDELSNIVGKHVQTNLKLSEIYGLEQAYAKSGSSVESFDLEKDGQGGKDPNNGVWYFYPDENQVSQVSAEIRKQLELGDNRSTSNETAQTSQERSNDAPGN</sequence>
<dbReference type="Gene3D" id="3.40.630.190">
    <property type="entry name" value="LCP protein"/>
    <property type="match status" value="1"/>
</dbReference>
<evidence type="ECO:0000259" key="4">
    <source>
        <dbReference type="Pfam" id="PF03816"/>
    </source>
</evidence>
<organism evidence="5 6">
    <name type="scientific">Camelliibacillus cellulosilyticus</name>
    <dbReference type="NCBI Taxonomy" id="2174486"/>
    <lineage>
        <taxon>Bacteria</taxon>
        <taxon>Bacillati</taxon>
        <taxon>Bacillota</taxon>
        <taxon>Bacilli</taxon>
        <taxon>Bacillales</taxon>
        <taxon>Sporolactobacillaceae</taxon>
        <taxon>Camelliibacillus</taxon>
    </lineage>
</organism>
<dbReference type="InterPro" id="IPR004474">
    <property type="entry name" value="LytR_CpsA_psr"/>
</dbReference>
<comment type="similarity">
    <text evidence="1">Belongs to the LytR/CpsA/Psr (LCP) family.</text>
</comment>
<feature type="region of interest" description="Disordered" evidence="2">
    <location>
        <begin position="285"/>
        <end position="307"/>
    </location>
</feature>
<dbReference type="RefSeq" id="WP_376845580.1">
    <property type="nucleotide sequence ID" value="NZ_JBHSFW010000002.1"/>
</dbReference>
<keyword evidence="3" id="KW-1133">Transmembrane helix</keyword>
<keyword evidence="3" id="KW-0812">Transmembrane</keyword>
<feature type="domain" description="Cell envelope-related transcriptional attenuator" evidence="4">
    <location>
        <begin position="93"/>
        <end position="242"/>
    </location>
</feature>
<feature type="transmembrane region" description="Helical" evidence="3">
    <location>
        <begin position="20"/>
        <end position="41"/>
    </location>
</feature>
<accession>A0ABV9GMM0</accession>
<proteinExistence type="inferred from homology"/>
<evidence type="ECO:0000313" key="6">
    <source>
        <dbReference type="Proteomes" id="UP001596022"/>
    </source>
</evidence>
<evidence type="ECO:0000256" key="3">
    <source>
        <dbReference type="SAM" id="Phobius"/>
    </source>
</evidence>
<dbReference type="PANTHER" id="PTHR33392">
    <property type="entry name" value="POLYISOPRENYL-TEICHOIC ACID--PEPTIDOGLYCAN TEICHOIC ACID TRANSFERASE TAGU"/>
    <property type="match status" value="1"/>
</dbReference>
<comment type="caution">
    <text evidence="5">The sequence shown here is derived from an EMBL/GenBank/DDBJ whole genome shotgun (WGS) entry which is preliminary data.</text>
</comment>
<keyword evidence="6" id="KW-1185">Reference proteome</keyword>
<reference evidence="6" key="1">
    <citation type="journal article" date="2019" name="Int. J. Syst. Evol. Microbiol.">
        <title>The Global Catalogue of Microorganisms (GCM) 10K type strain sequencing project: providing services to taxonomists for standard genome sequencing and annotation.</title>
        <authorList>
            <consortium name="The Broad Institute Genomics Platform"/>
            <consortium name="The Broad Institute Genome Sequencing Center for Infectious Disease"/>
            <person name="Wu L."/>
            <person name="Ma J."/>
        </authorList>
    </citation>
    <scope>NUCLEOTIDE SEQUENCE [LARGE SCALE GENOMIC DNA]</scope>
    <source>
        <strain evidence="6">CGMCC 1.16306</strain>
    </source>
</reference>
<dbReference type="Pfam" id="PF03816">
    <property type="entry name" value="LytR_cpsA_psr"/>
    <property type="match status" value="1"/>
</dbReference>
<evidence type="ECO:0000313" key="5">
    <source>
        <dbReference type="EMBL" id="MFC4618531.1"/>
    </source>
</evidence>
<dbReference type="PANTHER" id="PTHR33392:SF10">
    <property type="entry name" value="POLYISOPRENYL-TEICHOIC ACID--PEPTIDOGLYCAN TEICHOIC ACID TRANSFERASE TAGV"/>
    <property type="match status" value="1"/>
</dbReference>
<dbReference type="Proteomes" id="UP001596022">
    <property type="component" value="Unassembled WGS sequence"/>
</dbReference>
<protein>
    <submittedName>
        <fullName evidence="5">LCP family protein</fullName>
    </submittedName>
</protein>
<feature type="region of interest" description="Disordered" evidence="2">
    <location>
        <begin position="325"/>
        <end position="351"/>
    </location>
</feature>
<feature type="compositionally biased region" description="Polar residues" evidence="2">
    <location>
        <begin position="330"/>
        <end position="343"/>
    </location>
</feature>